<dbReference type="AlphaFoldDB" id="A0A857F005"/>
<dbReference type="RefSeq" id="WP_145555652.1">
    <property type="nucleotide sequence ID" value="NZ_CABHYN010000018.1"/>
</dbReference>
<proteinExistence type="predicted"/>
<protein>
    <submittedName>
        <fullName evidence="2">Uncharacterized protein</fullName>
    </submittedName>
</protein>
<feature type="transmembrane region" description="Helical" evidence="1">
    <location>
        <begin position="6"/>
        <end position="29"/>
    </location>
</feature>
<keyword evidence="1" id="KW-0472">Membrane</keyword>
<organism evidence="2 3">
    <name type="scientific">Yersinia canariae</name>
    <dbReference type="NCBI Taxonomy" id="2607663"/>
    <lineage>
        <taxon>Bacteria</taxon>
        <taxon>Pseudomonadati</taxon>
        <taxon>Pseudomonadota</taxon>
        <taxon>Gammaproteobacteria</taxon>
        <taxon>Enterobacterales</taxon>
        <taxon>Yersiniaceae</taxon>
        <taxon>Yersinia</taxon>
    </lineage>
</organism>
<name>A0A857F005_9GAMM</name>
<evidence type="ECO:0000313" key="3">
    <source>
        <dbReference type="Proteomes" id="UP000464402"/>
    </source>
</evidence>
<evidence type="ECO:0000313" key="2">
    <source>
        <dbReference type="EMBL" id="QHB32099.1"/>
    </source>
</evidence>
<reference evidence="3" key="1">
    <citation type="submission" date="2019-09" db="EMBL/GenBank/DDBJ databases">
        <title>Yersinia canariae sp. nov., isolated from a human yersiniosis case.</title>
        <authorList>
            <person name="Nguyen S.V."/>
            <person name="Greig D."/>
            <person name="Hurley D."/>
            <person name="Cao Y."/>
            <person name="McCabe E."/>
            <person name="Mitchell M."/>
            <person name="Jenkins C."/>
            <person name="Fanning S."/>
        </authorList>
    </citation>
    <scope>NUCLEOTIDE SEQUENCE [LARGE SCALE GENOMIC DNA]</scope>
    <source>
        <strain evidence="3">NCTC 14382</strain>
    </source>
</reference>
<evidence type="ECO:0000256" key="1">
    <source>
        <dbReference type="SAM" id="Phobius"/>
    </source>
</evidence>
<gene>
    <name evidence="2" type="ORF">F0T03_07965</name>
</gene>
<keyword evidence="3" id="KW-1185">Reference proteome</keyword>
<dbReference type="Proteomes" id="UP000464402">
    <property type="component" value="Chromosome"/>
</dbReference>
<accession>A0A857F005</accession>
<dbReference type="KEGG" id="yca:F0T03_07965"/>
<dbReference type="EMBL" id="CP043727">
    <property type="protein sequence ID" value="QHB32099.1"/>
    <property type="molecule type" value="Genomic_DNA"/>
</dbReference>
<keyword evidence="1" id="KW-0812">Transmembrane</keyword>
<keyword evidence="1" id="KW-1133">Transmembrane helix</keyword>
<sequence>MFIPVYLLWIFGIVAAFAVYMTYMNAVFAKAKASGDVRRATEPLMIENHRLRILLGLQNNRARHLARQYQNGDDLSLVIELLNSETEPFYQSWEIDANVRAANNPFVKGI</sequence>